<dbReference type="InterPro" id="IPR002942">
    <property type="entry name" value="S4_RNA-bd"/>
</dbReference>
<dbReference type="SUPFAM" id="SSF55174">
    <property type="entry name" value="Alpha-L RNA-binding motif"/>
    <property type="match status" value="1"/>
</dbReference>
<dbReference type="InterPro" id="IPR042092">
    <property type="entry name" value="PsdUridine_s_RsuA/RluB/E/F_cat"/>
</dbReference>
<organism evidence="6 7">
    <name type="scientific">Acetomicrobium hydrogeniformans ATCC BAA-1850</name>
    <dbReference type="NCBI Taxonomy" id="592015"/>
    <lineage>
        <taxon>Bacteria</taxon>
        <taxon>Thermotogati</taxon>
        <taxon>Synergistota</taxon>
        <taxon>Synergistia</taxon>
        <taxon>Synergistales</taxon>
        <taxon>Acetomicrobiaceae</taxon>
        <taxon>Acetomicrobium</taxon>
    </lineage>
</organism>
<dbReference type="PANTHER" id="PTHR47683">
    <property type="entry name" value="PSEUDOURIDINE SYNTHASE FAMILY PROTEIN-RELATED"/>
    <property type="match status" value="1"/>
</dbReference>
<dbReference type="Proteomes" id="UP000005273">
    <property type="component" value="Unassembled WGS sequence"/>
</dbReference>
<dbReference type="EC" id="5.4.99.-" evidence="4"/>
<dbReference type="Gene3D" id="3.30.70.1560">
    <property type="entry name" value="Alpha-L RNA-binding motif"/>
    <property type="match status" value="1"/>
</dbReference>
<dbReference type="InterPro" id="IPR050343">
    <property type="entry name" value="RsuA_PseudoU_synthase"/>
</dbReference>
<comment type="caution">
    <text evidence="6">The sequence shown here is derived from an EMBL/GenBank/DDBJ whole genome shotgun (WGS) entry which is preliminary data.</text>
</comment>
<dbReference type="InterPro" id="IPR000748">
    <property type="entry name" value="PsdUridine_synth_RsuA/RluB/E/F"/>
</dbReference>
<dbReference type="AlphaFoldDB" id="A0A0T5XD37"/>
<dbReference type="PROSITE" id="PS01149">
    <property type="entry name" value="PSI_RSU"/>
    <property type="match status" value="1"/>
</dbReference>
<proteinExistence type="inferred from homology"/>
<dbReference type="eggNOG" id="COG1187">
    <property type="taxonomic scope" value="Bacteria"/>
</dbReference>
<dbReference type="PANTHER" id="PTHR47683:SF2">
    <property type="entry name" value="RNA-BINDING S4 DOMAIN-CONTAINING PROTEIN"/>
    <property type="match status" value="1"/>
</dbReference>
<accession>A0A0T5XD37</accession>
<feature type="domain" description="RNA-binding S4" evidence="5">
    <location>
        <begin position="16"/>
        <end position="77"/>
    </location>
</feature>
<dbReference type="InterPro" id="IPR006145">
    <property type="entry name" value="PsdUridine_synth_RsuA/RluA"/>
</dbReference>
<dbReference type="InterPro" id="IPR018496">
    <property type="entry name" value="PsdUridine_synth_RsuA/RluB_CS"/>
</dbReference>
<protein>
    <recommendedName>
        <fullName evidence="4">Pseudouridine synthase</fullName>
        <ecNumber evidence="4">5.4.99.-</ecNumber>
    </recommendedName>
</protein>
<dbReference type="Pfam" id="PF01479">
    <property type="entry name" value="S4"/>
    <property type="match status" value="1"/>
</dbReference>
<dbReference type="PROSITE" id="PS50889">
    <property type="entry name" value="S4"/>
    <property type="match status" value="1"/>
</dbReference>
<evidence type="ECO:0000259" key="5">
    <source>
        <dbReference type="SMART" id="SM00363"/>
    </source>
</evidence>
<keyword evidence="3" id="KW-0694">RNA-binding</keyword>
<dbReference type="SMART" id="SM00363">
    <property type="entry name" value="S4"/>
    <property type="match status" value="1"/>
</dbReference>
<dbReference type="STRING" id="592015.HMPREF1705_03502"/>
<keyword evidence="7" id="KW-1185">Reference proteome</keyword>
<evidence type="ECO:0000313" key="7">
    <source>
        <dbReference type="Proteomes" id="UP000005273"/>
    </source>
</evidence>
<dbReference type="SUPFAM" id="SSF55120">
    <property type="entry name" value="Pseudouridine synthase"/>
    <property type="match status" value="1"/>
</dbReference>
<reference evidence="7" key="1">
    <citation type="submission" date="2012-09" db="EMBL/GenBank/DDBJ databases">
        <authorList>
            <person name="Weinstock G."/>
            <person name="Sodergren E."/>
            <person name="Clifton S."/>
            <person name="Fulton L."/>
            <person name="Fulton B."/>
            <person name="Courtney L."/>
            <person name="Fronick C."/>
            <person name="Harrison M."/>
            <person name="Strong C."/>
            <person name="Farmer C."/>
            <person name="Delehaunty K."/>
            <person name="Markovic C."/>
            <person name="Hall O."/>
            <person name="Minx P."/>
            <person name="Tomlinson C."/>
            <person name="Mitreva M."/>
            <person name="Nelson J."/>
            <person name="Hou S."/>
            <person name="Wollam A."/>
            <person name="Pepin K.H."/>
            <person name="Johnson M."/>
            <person name="Bhonagiri V."/>
            <person name="Nash W.E."/>
            <person name="Suruliraj S."/>
            <person name="Warren W."/>
            <person name="Chinwalla A."/>
            <person name="Mardis E.R."/>
            <person name="Wilson R.K."/>
        </authorList>
    </citation>
    <scope>NUCLEOTIDE SEQUENCE [LARGE SCALE GENOMIC DNA]</scope>
    <source>
        <strain evidence="7">OS1</strain>
    </source>
</reference>
<dbReference type="InterPro" id="IPR020094">
    <property type="entry name" value="TruA/RsuA/RluB/E/F_N"/>
</dbReference>
<comment type="similarity">
    <text evidence="1 4">Belongs to the pseudouridine synthase RsuA family.</text>
</comment>
<evidence type="ECO:0000256" key="1">
    <source>
        <dbReference type="ARBA" id="ARBA00008348"/>
    </source>
</evidence>
<name>A0A0T5XD37_9BACT</name>
<dbReference type="Pfam" id="PF00849">
    <property type="entry name" value="PseudoU_synth_2"/>
    <property type="match status" value="1"/>
</dbReference>
<dbReference type="NCBIfam" id="TIGR00093">
    <property type="entry name" value="pseudouridine synthase"/>
    <property type="match status" value="1"/>
</dbReference>
<dbReference type="GO" id="GO:0003723">
    <property type="term" value="F:RNA binding"/>
    <property type="evidence" value="ECO:0007669"/>
    <property type="project" value="UniProtKB-KW"/>
</dbReference>
<dbReference type="CDD" id="cd00165">
    <property type="entry name" value="S4"/>
    <property type="match status" value="1"/>
</dbReference>
<dbReference type="OrthoDB" id="9807213at2"/>
<dbReference type="GO" id="GO:0000455">
    <property type="term" value="P:enzyme-directed rRNA pseudouridine synthesis"/>
    <property type="evidence" value="ECO:0007669"/>
    <property type="project" value="UniProtKB-ARBA"/>
</dbReference>
<sequence>MKEITADANLHYDKLIRLNKYLAMCGLGSRRKTEALIVSGRVKVDGEIAAGPWIMVNTSYNVEVDGKIVAPLKNLYLVMNKPRNCVCAVVDSRYTTVIDLLPKDLIGHRLFPVGRLDKNSSGLLILTNDGDFAQDIIHPRNGITKTYRVMLNKPMTSGDLEKWRKGVYLDDRLIKPKDVKILSDKWCVIEIYEGKKREIRRMAECLGYKVVELVRIKIGRLELKTLDEGCFLKFSKDKLLKMICNGGVV</sequence>
<evidence type="ECO:0000256" key="2">
    <source>
        <dbReference type="ARBA" id="ARBA00023235"/>
    </source>
</evidence>
<dbReference type="RefSeq" id="WP_009201075.1">
    <property type="nucleotide sequence ID" value="NZ_ACJX03000001.1"/>
</dbReference>
<keyword evidence="2 4" id="KW-0413">Isomerase</keyword>
<dbReference type="Gene3D" id="3.30.70.580">
    <property type="entry name" value="Pseudouridine synthase I, catalytic domain, N-terminal subdomain"/>
    <property type="match status" value="1"/>
</dbReference>
<dbReference type="InterPro" id="IPR020103">
    <property type="entry name" value="PsdUridine_synth_cat_dom_sf"/>
</dbReference>
<dbReference type="EMBL" id="ACJX03000001">
    <property type="protein sequence ID" value="KRT36233.1"/>
    <property type="molecule type" value="Genomic_DNA"/>
</dbReference>
<evidence type="ECO:0000313" key="6">
    <source>
        <dbReference type="EMBL" id="KRT36233.1"/>
    </source>
</evidence>
<dbReference type="InterPro" id="IPR036986">
    <property type="entry name" value="S4_RNA-bd_sf"/>
</dbReference>
<dbReference type="Gene3D" id="3.10.290.10">
    <property type="entry name" value="RNA-binding S4 domain"/>
    <property type="match status" value="1"/>
</dbReference>
<dbReference type="GO" id="GO:0120159">
    <property type="term" value="F:rRNA pseudouridine synthase activity"/>
    <property type="evidence" value="ECO:0007669"/>
    <property type="project" value="UniProtKB-ARBA"/>
</dbReference>
<evidence type="ECO:0000256" key="4">
    <source>
        <dbReference type="RuleBase" id="RU003887"/>
    </source>
</evidence>
<evidence type="ECO:0000256" key="3">
    <source>
        <dbReference type="PROSITE-ProRule" id="PRU00182"/>
    </source>
</evidence>
<gene>
    <name evidence="6" type="ORF">HMPREF1705_03502</name>
</gene>